<evidence type="ECO:0000256" key="2">
    <source>
        <dbReference type="ARBA" id="ARBA00022679"/>
    </source>
</evidence>
<gene>
    <name evidence="4" type="ORF">UFOVP760_247</name>
</gene>
<dbReference type="CDD" id="cd06223">
    <property type="entry name" value="PRTases_typeI"/>
    <property type="match status" value="1"/>
</dbReference>
<dbReference type="PANTHER" id="PTHR43363:SF1">
    <property type="entry name" value="HYPOXANTHINE-GUANINE PHOSPHORIBOSYLTRANSFERASE"/>
    <property type="match status" value="1"/>
</dbReference>
<dbReference type="InterPro" id="IPR000836">
    <property type="entry name" value="PRTase_dom"/>
</dbReference>
<name>A0A6J7X6F6_9CAUD</name>
<dbReference type="InterPro" id="IPR029057">
    <property type="entry name" value="PRTase-like"/>
</dbReference>
<dbReference type="SUPFAM" id="SSF53271">
    <property type="entry name" value="PRTase-like"/>
    <property type="match status" value="1"/>
</dbReference>
<feature type="domain" description="Phosphoribosyltransferase" evidence="3">
    <location>
        <begin position="9"/>
        <end position="153"/>
    </location>
</feature>
<accession>A0A6J7X6F6</accession>
<protein>
    <submittedName>
        <fullName evidence="4">COG2236 Predicted phosphoribosyltransferases</fullName>
    </submittedName>
</protein>
<dbReference type="PANTHER" id="PTHR43363">
    <property type="entry name" value="HYPOXANTHINE PHOSPHORIBOSYLTRANSFERASE"/>
    <property type="match status" value="1"/>
</dbReference>
<proteinExistence type="predicted"/>
<sequence>MDESTCFISWTSIHHGVEKLVELIKSDDKIPEAVIAVGRGGLIPGTLIAYKLGIDDVVNYTVQSYDDELRKSTGEFRELQKPANKFIEKYKDRYVLVVDDLSDRGHTLRHIKKELHEMIDLRFATLFIKTGAKFKPDYYVHEYPDDTWLTFPWEAV</sequence>
<dbReference type="Gene3D" id="3.40.50.2020">
    <property type="match status" value="1"/>
</dbReference>
<evidence type="ECO:0000313" key="4">
    <source>
        <dbReference type="EMBL" id="CAB5226473.1"/>
    </source>
</evidence>
<reference evidence="4" key="1">
    <citation type="submission" date="2020-05" db="EMBL/GenBank/DDBJ databases">
        <authorList>
            <person name="Chiriac C."/>
            <person name="Salcher M."/>
            <person name="Ghai R."/>
            <person name="Kavagutti S V."/>
        </authorList>
    </citation>
    <scope>NUCLEOTIDE SEQUENCE</scope>
</reference>
<dbReference type="EMBL" id="LR798360">
    <property type="protein sequence ID" value="CAB5226473.1"/>
    <property type="molecule type" value="Genomic_DNA"/>
</dbReference>
<keyword evidence="1 4" id="KW-0328">Glycosyltransferase</keyword>
<dbReference type="GO" id="GO:0016757">
    <property type="term" value="F:glycosyltransferase activity"/>
    <property type="evidence" value="ECO:0007669"/>
    <property type="project" value="UniProtKB-KW"/>
</dbReference>
<evidence type="ECO:0000259" key="3">
    <source>
        <dbReference type="Pfam" id="PF00156"/>
    </source>
</evidence>
<dbReference type="Pfam" id="PF00156">
    <property type="entry name" value="Pribosyltran"/>
    <property type="match status" value="1"/>
</dbReference>
<keyword evidence="2 4" id="KW-0808">Transferase</keyword>
<evidence type="ECO:0000256" key="1">
    <source>
        <dbReference type="ARBA" id="ARBA00022676"/>
    </source>
</evidence>
<organism evidence="4">
    <name type="scientific">uncultured Caudovirales phage</name>
    <dbReference type="NCBI Taxonomy" id="2100421"/>
    <lineage>
        <taxon>Viruses</taxon>
        <taxon>Duplodnaviria</taxon>
        <taxon>Heunggongvirae</taxon>
        <taxon>Uroviricota</taxon>
        <taxon>Caudoviricetes</taxon>
        <taxon>Peduoviridae</taxon>
        <taxon>Maltschvirus</taxon>
        <taxon>Maltschvirus maltsch</taxon>
    </lineage>
</organism>